<sequence length="47" mass="5299">MTKGCRTRWPLQRATSPFTSLTDGKCIVPHGPGDDDQYIEGDLNAWY</sequence>
<evidence type="ECO:0000313" key="1">
    <source>
        <dbReference type="EMBL" id="JAD87834.1"/>
    </source>
</evidence>
<name>A0A0A9DGX9_ARUDO</name>
<dbReference type="AlphaFoldDB" id="A0A0A9DGX9"/>
<reference evidence="1" key="1">
    <citation type="submission" date="2014-09" db="EMBL/GenBank/DDBJ databases">
        <authorList>
            <person name="Magalhaes I.L.F."/>
            <person name="Oliveira U."/>
            <person name="Santos F.R."/>
            <person name="Vidigal T.H.D.A."/>
            <person name="Brescovit A.D."/>
            <person name="Santos A.J."/>
        </authorList>
    </citation>
    <scope>NUCLEOTIDE SEQUENCE</scope>
    <source>
        <tissue evidence="1">Shoot tissue taken approximately 20 cm above the soil surface</tissue>
    </source>
</reference>
<reference evidence="1" key="2">
    <citation type="journal article" date="2015" name="Data Brief">
        <title>Shoot transcriptome of the giant reed, Arundo donax.</title>
        <authorList>
            <person name="Barrero R.A."/>
            <person name="Guerrero F.D."/>
            <person name="Moolhuijzen P."/>
            <person name="Goolsby J.A."/>
            <person name="Tidwell J."/>
            <person name="Bellgard S.E."/>
            <person name="Bellgard M.I."/>
        </authorList>
    </citation>
    <scope>NUCLEOTIDE SEQUENCE</scope>
    <source>
        <tissue evidence="1">Shoot tissue taken approximately 20 cm above the soil surface</tissue>
    </source>
</reference>
<protein>
    <submittedName>
        <fullName evidence="1">Uncharacterized protein</fullName>
    </submittedName>
</protein>
<accession>A0A0A9DGX9</accession>
<organism evidence="1">
    <name type="scientific">Arundo donax</name>
    <name type="common">Giant reed</name>
    <name type="synonym">Donax arundinaceus</name>
    <dbReference type="NCBI Taxonomy" id="35708"/>
    <lineage>
        <taxon>Eukaryota</taxon>
        <taxon>Viridiplantae</taxon>
        <taxon>Streptophyta</taxon>
        <taxon>Embryophyta</taxon>
        <taxon>Tracheophyta</taxon>
        <taxon>Spermatophyta</taxon>
        <taxon>Magnoliopsida</taxon>
        <taxon>Liliopsida</taxon>
        <taxon>Poales</taxon>
        <taxon>Poaceae</taxon>
        <taxon>PACMAD clade</taxon>
        <taxon>Arundinoideae</taxon>
        <taxon>Arundineae</taxon>
        <taxon>Arundo</taxon>
    </lineage>
</organism>
<proteinExistence type="predicted"/>
<dbReference type="EMBL" id="GBRH01210061">
    <property type="protein sequence ID" value="JAD87834.1"/>
    <property type="molecule type" value="Transcribed_RNA"/>
</dbReference>